<dbReference type="OrthoDB" id="10629342at2759"/>
<evidence type="ECO:0000313" key="4">
    <source>
        <dbReference type="Proteomes" id="UP000235786"/>
    </source>
</evidence>
<proteinExistence type="predicted"/>
<gene>
    <name evidence="3" type="ORF">L207DRAFT_625764</name>
</gene>
<evidence type="ECO:0000313" key="3">
    <source>
        <dbReference type="EMBL" id="PMD41041.1"/>
    </source>
</evidence>
<organism evidence="3 4">
    <name type="scientific">Hyaloscypha variabilis (strain UAMH 11265 / GT02V1 / F)</name>
    <name type="common">Meliniomyces variabilis</name>
    <dbReference type="NCBI Taxonomy" id="1149755"/>
    <lineage>
        <taxon>Eukaryota</taxon>
        <taxon>Fungi</taxon>
        <taxon>Dikarya</taxon>
        <taxon>Ascomycota</taxon>
        <taxon>Pezizomycotina</taxon>
        <taxon>Leotiomycetes</taxon>
        <taxon>Helotiales</taxon>
        <taxon>Hyaloscyphaceae</taxon>
        <taxon>Hyaloscypha</taxon>
        <taxon>Hyaloscypha variabilis</taxon>
    </lineage>
</organism>
<evidence type="ECO:0000256" key="2">
    <source>
        <dbReference type="SAM" id="MobiDB-lite"/>
    </source>
</evidence>
<dbReference type="Proteomes" id="UP000235786">
    <property type="component" value="Unassembled WGS sequence"/>
</dbReference>
<keyword evidence="4" id="KW-1185">Reference proteome</keyword>
<reference evidence="3 4" key="1">
    <citation type="submission" date="2016-04" db="EMBL/GenBank/DDBJ databases">
        <title>A degradative enzymes factory behind the ericoid mycorrhizal symbiosis.</title>
        <authorList>
            <consortium name="DOE Joint Genome Institute"/>
            <person name="Martino E."/>
            <person name="Morin E."/>
            <person name="Grelet G."/>
            <person name="Kuo A."/>
            <person name="Kohler A."/>
            <person name="Daghino S."/>
            <person name="Barry K."/>
            <person name="Choi C."/>
            <person name="Cichocki N."/>
            <person name="Clum A."/>
            <person name="Copeland A."/>
            <person name="Hainaut M."/>
            <person name="Haridas S."/>
            <person name="Labutti K."/>
            <person name="Lindquist E."/>
            <person name="Lipzen A."/>
            <person name="Khouja H.-R."/>
            <person name="Murat C."/>
            <person name="Ohm R."/>
            <person name="Olson A."/>
            <person name="Spatafora J."/>
            <person name="Veneault-Fourrey C."/>
            <person name="Henrissat B."/>
            <person name="Grigoriev I."/>
            <person name="Martin F."/>
            <person name="Perotto S."/>
        </authorList>
    </citation>
    <scope>NUCLEOTIDE SEQUENCE [LARGE SCALE GENOMIC DNA]</scope>
    <source>
        <strain evidence="3 4">F</strain>
    </source>
</reference>
<feature type="region of interest" description="Disordered" evidence="2">
    <location>
        <begin position="182"/>
        <end position="207"/>
    </location>
</feature>
<feature type="region of interest" description="Disordered" evidence="2">
    <location>
        <begin position="420"/>
        <end position="446"/>
    </location>
</feature>
<feature type="compositionally biased region" description="Low complexity" evidence="2">
    <location>
        <begin position="459"/>
        <end position="474"/>
    </location>
</feature>
<feature type="coiled-coil region" evidence="1">
    <location>
        <begin position="338"/>
        <end position="365"/>
    </location>
</feature>
<dbReference type="EMBL" id="KZ613945">
    <property type="protein sequence ID" value="PMD41041.1"/>
    <property type="molecule type" value="Genomic_DNA"/>
</dbReference>
<protein>
    <submittedName>
        <fullName evidence="3">Uncharacterized protein</fullName>
    </submittedName>
</protein>
<keyword evidence="1" id="KW-0175">Coiled coil</keyword>
<feature type="compositionally biased region" description="Low complexity" evidence="2">
    <location>
        <begin position="184"/>
        <end position="196"/>
    </location>
</feature>
<accession>A0A2J6RR97</accession>
<evidence type="ECO:0000256" key="1">
    <source>
        <dbReference type="SAM" id="Coils"/>
    </source>
</evidence>
<sequence>LATKTLDFTVTLWTNGCWAFSLRLYHQPHYHYLLIGMSGESNAGAVNSTALPTVNFLPQLSSKSEFALGRAGNENALTRFTFLPTSNFDLATTHPPTLTSTPTISCDALSQYLSIQFAKRTSILSRVQRTFDTMAMPKTLGQANKYIGELQLTNHLVNSQVDDLKRENDMLARTAASLKEQLEAATAAQQPQPAGPKLTPKQQAAVDKSNSILNSLRGSASASQTSTQQPLQQNLGDLKYTQTQVDNLLADARKEWLATARVEAEQFIQKLNSEHNATVQSIIGQATHELNYWKGLLQNNANSTVVGHFDALKEQHKKELADAQRETWHARVEGAQYFNEKNEIVRELKAKLKAQEKLAEDYRMKWNDVQREKTQETGRADKNYNACMAERESKMQVILREERVIDDLREEIKTLKEQIKEKEKTEKAKRPKAAPAPQPATAPIDHSRWYRPQPVAKPVALTKPAAKPTPAPNTNKRKRNIDDEEAQVTRNVKWDEPPASTLFKTAAVLSGIGLVHVAKKRGWF</sequence>
<feature type="region of interest" description="Disordered" evidence="2">
    <location>
        <begin position="459"/>
        <end position="488"/>
    </location>
</feature>
<feature type="non-terminal residue" evidence="3">
    <location>
        <position position="1"/>
    </location>
</feature>
<name>A0A2J6RR97_HYAVF</name>
<dbReference type="AlphaFoldDB" id="A0A2J6RR97"/>